<dbReference type="PANTHER" id="PTHR38344:SF1">
    <property type="entry name" value="INORGANIC CARBON TRANSPORTER SUBUNIT DABA-RELATED"/>
    <property type="match status" value="1"/>
</dbReference>
<proteinExistence type="inferred from homology"/>
<evidence type="ECO:0000256" key="4">
    <source>
        <dbReference type="ARBA" id="ARBA00022833"/>
    </source>
</evidence>
<feature type="region of interest" description="Disordered" evidence="7">
    <location>
        <begin position="1"/>
        <end position="21"/>
    </location>
</feature>
<evidence type="ECO:0000313" key="9">
    <source>
        <dbReference type="Proteomes" id="UP000590740"/>
    </source>
</evidence>
<evidence type="ECO:0000256" key="1">
    <source>
        <dbReference type="ARBA" id="ARBA00022448"/>
    </source>
</evidence>
<dbReference type="AlphaFoldDB" id="A0A7W8DJR1"/>
<keyword evidence="9" id="KW-1185">Reference proteome</keyword>
<keyword evidence="3 6" id="KW-0479">Metal-binding</keyword>
<keyword evidence="1 6" id="KW-0813">Transport</keyword>
<comment type="similarity">
    <text evidence="6">Belongs to the inorganic carbon transporter (TC 9.A.2) DabA family.</text>
</comment>
<evidence type="ECO:0000256" key="6">
    <source>
        <dbReference type="HAMAP-Rule" id="MF_01871"/>
    </source>
</evidence>
<sequence length="975" mass="108691">MSTRTHASICGCHDSRQETQPAEGRLEHLRRVVDHAAHFLPIQGPLGVFIHYNTLLSLQHRKFEEAVIEGGNLFKAEPFLSEETYQTDRARGRILDEDIDAVLSREPDAEILPGRLTRRQLRRFMLTPGVRRVNGINISWQMEEGGWLDAFRADLPPASASALHGDSPQALWSACLARVTPQPAPPPAPPKRPRDVVLSQQGIDLDALIHPPLIRLTAAYLDQGIAYWPMPHRDKGLLRAARLIMPQAFAIFPAHLSGVHAEFLRQEAAGMDADAVVLEALTRLDVPFSQWQDFVTEELLALRGWAAMIRMLEQDPSLAPHDRVRCSVMEFLALRLTYTIAALTHVAGDTAAWRSTLVPVPRFDPLTHTARVFDVAQLLGISSRDLAALSEDEMSRLTQEILACHEIERRRLLHLAYERRHERRVLIPLARHRNMPCVFPHSSRLVAQVIFCMDDREESMRRALEEVDPGIETVGVAGFFGVAIHYAGIDDPCGVSYCPVVIDPAHSVREVPVQDQAHVHRQRQGLRRAWAGVVRHGFISSRTLVRGWVSTACLGFLSLFPLALRVLTPLSYGRFIKWLNRAFLPEPRTEFAFMSDDVASRATTTGLMTGITVKQQADCVYAVLGPAGLHKGHARLVVILGHGSTSLNNPYESAYCCQACGGHSGAPNARLFAIMANRPAVREALRARGVVIPEDTWFLGGYHDTCSEDIHFFDLDLLPETHHGDLVRVHQSLDKARTLNAHERSRRFEAAGHAISPDSSLRHVQERAEHIGEPRPEYGHCTNAVAFVGRREITKGLFMDRRSFLVSYDATKDPGDEGLAHAVGAALPVCCSINLDYYFSTVDNDVYGSGTKLPHNINGLLGVMNGYQSDLRTGLPAQAVEIHEPVRMLFIVETTPKRLMKVIRASHELNEIVSNQWIRLATMDPDDGHVEVCRDGVFKKLEGDDEPLPVASSSQAWYRGKRDHLPLARIDPRAA</sequence>
<organism evidence="8 9">
    <name type="scientific">Prosthecobacter vanneervenii</name>
    <dbReference type="NCBI Taxonomy" id="48466"/>
    <lineage>
        <taxon>Bacteria</taxon>
        <taxon>Pseudomonadati</taxon>
        <taxon>Verrucomicrobiota</taxon>
        <taxon>Verrucomicrobiia</taxon>
        <taxon>Verrucomicrobiales</taxon>
        <taxon>Verrucomicrobiaceae</taxon>
        <taxon>Prosthecobacter</taxon>
    </lineage>
</organism>
<feature type="binding site" evidence="6">
    <location>
        <position position="642"/>
    </location>
    <ligand>
        <name>Zn(2+)</name>
        <dbReference type="ChEBI" id="CHEBI:29105"/>
    </ligand>
</feature>
<evidence type="ECO:0000256" key="3">
    <source>
        <dbReference type="ARBA" id="ARBA00022723"/>
    </source>
</evidence>
<feature type="binding site" evidence="6">
    <location>
        <position position="452"/>
    </location>
    <ligand>
        <name>Zn(2+)</name>
        <dbReference type="ChEBI" id="CHEBI:29105"/>
    </ligand>
</feature>
<keyword evidence="4 6" id="KW-0862">Zinc</keyword>
<dbReference type="PANTHER" id="PTHR38344">
    <property type="entry name" value="UPF0753 PROTEIN AQ_863"/>
    <property type="match status" value="1"/>
</dbReference>
<feature type="binding site" evidence="6">
    <location>
        <position position="657"/>
    </location>
    <ligand>
        <name>Zn(2+)</name>
        <dbReference type="ChEBI" id="CHEBI:29105"/>
    </ligand>
</feature>
<accession>A0A7W8DJR1</accession>
<dbReference type="EMBL" id="JACHIG010000003">
    <property type="protein sequence ID" value="MBB5032270.1"/>
    <property type="molecule type" value="Genomic_DNA"/>
</dbReference>
<comment type="function">
    <text evidence="6">Part of an energy-coupled inorganic carbon pump.</text>
</comment>
<comment type="caution">
    <text evidence="8">The sequence shown here is derived from an EMBL/GenBank/DDBJ whole genome shotgun (WGS) entry which is preliminary data.</text>
</comment>
<name>A0A7W8DJR1_9BACT</name>
<comment type="subcellular location">
    <subcellularLocation>
        <location evidence="6">Cell membrane</location>
        <topology evidence="6">Peripheral membrane protein</topology>
    </subcellularLocation>
</comment>
<gene>
    <name evidence="6" type="primary">dabA</name>
    <name evidence="8" type="ORF">HNQ65_001847</name>
</gene>
<dbReference type="GO" id="GO:0005886">
    <property type="term" value="C:plasma membrane"/>
    <property type="evidence" value="ECO:0007669"/>
    <property type="project" value="UniProtKB-SubCell"/>
</dbReference>
<protein>
    <recommendedName>
        <fullName evidence="6">Probable inorganic carbon transporter subunit DabA</fullName>
    </recommendedName>
</protein>
<dbReference type="RefSeq" id="WP_184339203.1">
    <property type="nucleotide sequence ID" value="NZ_JACHIG010000003.1"/>
</dbReference>
<feature type="binding site" evidence="6">
    <location>
        <position position="454"/>
    </location>
    <ligand>
        <name>Zn(2+)</name>
        <dbReference type="ChEBI" id="CHEBI:29105"/>
    </ligand>
</feature>
<dbReference type="Proteomes" id="UP000590740">
    <property type="component" value="Unassembled WGS sequence"/>
</dbReference>
<comment type="cofactor">
    <cofactor evidence="6">
        <name>Zn(2+)</name>
        <dbReference type="ChEBI" id="CHEBI:29105"/>
    </cofactor>
</comment>
<evidence type="ECO:0000313" key="8">
    <source>
        <dbReference type="EMBL" id="MBB5032270.1"/>
    </source>
</evidence>
<evidence type="ECO:0000256" key="5">
    <source>
        <dbReference type="ARBA" id="ARBA00023136"/>
    </source>
</evidence>
<comment type="subunit">
    <text evidence="6">Forms a complex with DabB.</text>
</comment>
<keyword evidence="5 6" id="KW-0472">Membrane</keyword>
<evidence type="ECO:0000256" key="2">
    <source>
        <dbReference type="ARBA" id="ARBA00022475"/>
    </source>
</evidence>
<dbReference type="HAMAP" id="MF_01871">
    <property type="entry name" value="DabA"/>
    <property type="match status" value="1"/>
</dbReference>
<dbReference type="GO" id="GO:0008270">
    <property type="term" value="F:zinc ion binding"/>
    <property type="evidence" value="ECO:0007669"/>
    <property type="project" value="UniProtKB-UniRule"/>
</dbReference>
<dbReference type="InterPro" id="IPR018752">
    <property type="entry name" value="DabA"/>
</dbReference>
<dbReference type="Pfam" id="PF10070">
    <property type="entry name" value="DabA"/>
    <property type="match status" value="1"/>
</dbReference>
<keyword evidence="2 6" id="KW-1003">Cell membrane</keyword>
<reference evidence="8 9" key="1">
    <citation type="submission" date="2020-08" db="EMBL/GenBank/DDBJ databases">
        <title>Genomic Encyclopedia of Type Strains, Phase IV (KMG-IV): sequencing the most valuable type-strain genomes for metagenomic binning, comparative biology and taxonomic classification.</title>
        <authorList>
            <person name="Goeker M."/>
        </authorList>
    </citation>
    <scope>NUCLEOTIDE SEQUENCE [LARGE SCALE GENOMIC DNA]</scope>
    <source>
        <strain evidence="8 9">DSM 12252</strain>
    </source>
</reference>
<evidence type="ECO:0000256" key="7">
    <source>
        <dbReference type="SAM" id="MobiDB-lite"/>
    </source>
</evidence>